<comment type="caution">
    <text evidence="1">The sequence shown here is derived from an EMBL/GenBank/DDBJ whole genome shotgun (WGS) entry which is preliminary data.</text>
</comment>
<dbReference type="Proteomes" id="UP000054630">
    <property type="component" value="Unassembled WGS sequence"/>
</dbReference>
<dbReference type="EMBL" id="JYDL01000164">
    <property type="protein sequence ID" value="KRX14289.1"/>
    <property type="molecule type" value="Genomic_DNA"/>
</dbReference>
<keyword evidence="2" id="KW-1185">Reference proteome</keyword>
<gene>
    <name evidence="1" type="ORF">T07_10424</name>
</gene>
<name>A0A0V0RIG9_9BILA</name>
<evidence type="ECO:0000313" key="1">
    <source>
        <dbReference type="EMBL" id="KRX14289.1"/>
    </source>
</evidence>
<evidence type="ECO:0000313" key="2">
    <source>
        <dbReference type="Proteomes" id="UP000054630"/>
    </source>
</evidence>
<accession>A0A0V0RIG9</accession>
<protein>
    <submittedName>
        <fullName evidence="1">Uncharacterized protein</fullName>
    </submittedName>
</protein>
<proteinExistence type="predicted"/>
<sequence length="98" mass="11719">MIFHMSHTCQIKILNKCTFHKDANQLWLPQQLVQKCDKELRFTIVAESFVFISLLDVCFNQFCKRTFPRKQFIVRADFRDGSMVQNNYLINIFQITQP</sequence>
<feature type="non-terminal residue" evidence="1">
    <location>
        <position position="98"/>
    </location>
</feature>
<dbReference type="OrthoDB" id="5915877at2759"/>
<reference evidence="1 2" key="1">
    <citation type="submission" date="2015-01" db="EMBL/GenBank/DDBJ databases">
        <title>Evolution of Trichinella species and genotypes.</title>
        <authorList>
            <person name="Korhonen P.K."/>
            <person name="Edoardo P."/>
            <person name="Giuseppe L.R."/>
            <person name="Gasser R.B."/>
        </authorList>
    </citation>
    <scope>NUCLEOTIDE SEQUENCE [LARGE SCALE GENOMIC DNA]</scope>
    <source>
        <strain evidence="1">ISS37</strain>
    </source>
</reference>
<organism evidence="1 2">
    <name type="scientific">Trichinella nelsoni</name>
    <dbReference type="NCBI Taxonomy" id="6336"/>
    <lineage>
        <taxon>Eukaryota</taxon>
        <taxon>Metazoa</taxon>
        <taxon>Ecdysozoa</taxon>
        <taxon>Nematoda</taxon>
        <taxon>Enoplea</taxon>
        <taxon>Dorylaimia</taxon>
        <taxon>Trichinellida</taxon>
        <taxon>Trichinellidae</taxon>
        <taxon>Trichinella</taxon>
    </lineage>
</organism>
<dbReference type="AlphaFoldDB" id="A0A0V0RIG9"/>